<dbReference type="RefSeq" id="WP_188663692.1">
    <property type="nucleotide sequence ID" value="NZ_BMHV01000010.1"/>
</dbReference>
<sequence length="166" mass="19739">MHKRIVEKNLKTLDAERANYFNDVIGYLEDIEETQRFPNLVYLTLKDILDIAPTYIEKKAFALLLLKFVTHHRLELQKIIFDKEYLYDENVLRKVTGKLIEAIVDQTIQGYEEGQIDTGEAVVQKYTYPYRAMDLVDVDDEEELERAKQEEHRRQAAYTGPERRRR</sequence>
<proteinExistence type="predicted"/>
<name>A0A917BZS8_9PROT</name>
<protein>
    <submittedName>
        <fullName evidence="2">Uncharacterized protein</fullName>
    </submittedName>
</protein>
<evidence type="ECO:0000313" key="3">
    <source>
        <dbReference type="Proteomes" id="UP000632498"/>
    </source>
</evidence>
<accession>A0A917BZS8</accession>
<evidence type="ECO:0000256" key="1">
    <source>
        <dbReference type="SAM" id="MobiDB-lite"/>
    </source>
</evidence>
<comment type="caution">
    <text evidence="2">The sequence shown here is derived from an EMBL/GenBank/DDBJ whole genome shotgun (WGS) entry which is preliminary data.</text>
</comment>
<dbReference type="AlphaFoldDB" id="A0A917BZS8"/>
<reference evidence="2" key="2">
    <citation type="submission" date="2020-09" db="EMBL/GenBank/DDBJ databases">
        <authorList>
            <person name="Sun Q."/>
            <person name="Zhou Y."/>
        </authorList>
    </citation>
    <scope>NUCLEOTIDE SEQUENCE</scope>
    <source>
        <strain evidence="2">CGMCC 1.15254</strain>
    </source>
</reference>
<reference evidence="2" key="1">
    <citation type="journal article" date="2014" name="Int. J. Syst. Evol. Microbiol.">
        <title>Complete genome sequence of Corynebacterium casei LMG S-19264T (=DSM 44701T), isolated from a smear-ripened cheese.</title>
        <authorList>
            <consortium name="US DOE Joint Genome Institute (JGI-PGF)"/>
            <person name="Walter F."/>
            <person name="Albersmeier A."/>
            <person name="Kalinowski J."/>
            <person name="Ruckert C."/>
        </authorList>
    </citation>
    <scope>NUCLEOTIDE SEQUENCE</scope>
    <source>
        <strain evidence="2">CGMCC 1.15254</strain>
    </source>
</reference>
<feature type="compositionally biased region" description="Basic and acidic residues" evidence="1">
    <location>
        <begin position="145"/>
        <end position="154"/>
    </location>
</feature>
<dbReference type="EMBL" id="BMHV01000010">
    <property type="protein sequence ID" value="GGF62998.1"/>
    <property type="molecule type" value="Genomic_DNA"/>
</dbReference>
<gene>
    <name evidence="2" type="ORF">GCM10011332_16140</name>
</gene>
<organism evidence="2 3">
    <name type="scientific">Terasakiella brassicae</name>
    <dbReference type="NCBI Taxonomy" id="1634917"/>
    <lineage>
        <taxon>Bacteria</taxon>
        <taxon>Pseudomonadati</taxon>
        <taxon>Pseudomonadota</taxon>
        <taxon>Alphaproteobacteria</taxon>
        <taxon>Rhodospirillales</taxon>
        <taxon>Terasakiellaceae</taxon>
        <taxon>Terasakiella</taxon>
    </lineage>
</organism>
<dbReference type="Proteomes" id="UP000632498">
    <property type="component" value="Unassembled WGS sequence"/>
</dbReference>
<keyword evidence="3" id="KW-1185">Reference proteome</keyword>
<evidence type="ECO:0000313" key="2">
    <source>
        <dbReference type="EMBL" id="GGF62998.1"/>
    </source>
</evidence>
<feature type="region of interest" description="Disordered" evidence="1">
    <location>
        <begin position="143"/>
        <end position="166"/>
    </location>
</feature>